<dbReference type="GO" id="GO:0016757">
    <property type="term" value="F:glycosyltransferase activity"/>
    <property type="evidence" value="ECO:0007669"/>
    <property type="project" value="InterPro"/>
</dbReference>
<dbReference type="eggNOG" id="COG0438">
    <property type="taxonomic scope" value="Bacteria"/>
</dbReference>
<protein>
    <submittedName>
        <fullName evidence="4">Glycosyl transferase, group 1</fullName>
    </submittedName>
</protein>
<dbReference type="Pfam" id="PF13439">
    <property type="entry name" value="Glyco_transf_4"/>
    <property type="match status" value="1"/>
</dbReference>
<dbReference type="SMR" id="Q2GAC4"/>
<dbReference type="InterPro" id="IPR028098">
    <property type="entry name" value="Glyco_trans_4-like_N"/>
</dbReference>
<dbReference type="RefSeq" id="WP_011444413.1">
    <property type="nucleotide sequence ID" value="NC_007794.1"/>
</dbReference>
<dbReference type="CAZy" id="GT4">
    <property type="family name" value="Glycosyltransferase Family 4"/>
</dbReference>
<sequence>MRVAIDAFNIALAHGTGVATYGRTLASAAAGLGHEVNVLFGAGAGYSKVPLLNEIALAEVGAVSARGPSRAALARGIARGLAGARPAHDLPISGQVILPPGLRLDARRHSNVPNLFKAADLGFRAAGAFSKVKVPGTDLAHWTYPLPLKMVGARNVYTLHDLVPLRLPYTTADVKHAYYRLCRRIARDADHILTVSECSRRDIVRLLGVDEDRVTNLYQTSDIADAIAGVSEDFVARYVEGLLGVGMREYFLFFGAIEPKKNVARLIEAFLASAVQSPLVIVGGAGWGGEQDVKLLKSLAGMDTRKRIVWLGYLPRQMLAMLIAGARATVFPSLYEGFGLPVLESMELGTPVITSNVSSLPEVAQDAGLLVDPYDVRSLATAFLQLDADPGLRSQMSMRGREVAAGFSAEAYRGRLADFYAKF</sequence>
<dbReference type="AlphaFoldDB" id="Q2GAC4"/>
<dbReference type="PANTHER" id="PTHR46401">
    <property type="entry name" value="GLYCOSYLTRANSFERASE WBBK-RELATED"/>
    <property type="match status" value="1"/>
</dbReference>
<evidence type="ECO:0000256" key="1">
    <source>
        <dbReference type="ARBA" id="ARBA00022679"/>
    </source>
</evidence>
<reference evidence="5" key="1">
    <citation type="submission" date="2006-01" db="EMBL/GenBank/DDBJ databases">
        <title>Complete sequence of Novosphingobium aromaticivorans DSM 12444.</title>
        <authorList>
            <consortium name="US DOE Joint Genome Institute"/>
            <person name="Copeland A."/>
            <person name="Lucas S."/>
            <person name="Lapidus A."/>
            <person name="Barry K."/>
            <person name="Detter J.C."/>
            <person name="Glavina T."/>
            <person name="Hammon N."/>
            <person name="Israni S."/>
            <person name="Pitluck S."/>
            <person name="Chain P."/>
            <person name="Malfatti S."/>
            <person name="Shin M."/>
            <person name="Vergez L."/>
            <person name="Schmutz J."/>
            <person name="Larimer F."/>
            <person name="Land M."/>
            <person name="Kyrpides N."/>
            <person name="Ivanova N."/>
            <person name="Fredrickson J."/>
            <person name="Balkwill D."/>
            <person name="Romine M.F."/>
            <person name="Richardson P."/>
        </authorList>
    </citation>
    <scope>NUCLEOTIDE SEQUENCE [LARGE SCALE GENOMIC DNA]</scope>
    <source>
        <strain evidence="5">ATCC 700278 / DSM 12444 / CCUG 56034 / CIP 105152 / NBRC 16084 / F199</strain>
    </source>
</reference>
<dbReference type="SUPFAM" id="SSF53756">
    <property type="entry name" value="UDP-Glycosyltransferase/glycogen phosphorylase"/>
    <property type="match status" value="1"/>
</dbReference>
<organism evidence="4 5">
    <name type="scientific">Novosphingobium aromaticivorans (strain ATCC 700278 / DSM 12444 / CCUG 56034 / CIP 105152 / NBRC 16084 / F199)</name>
    <dbReference type="NCBI Taxonomy" id="279238"/>
    <lineage>
        <taxon>Bacteria</taxon>
        <taxon>Pseudomonadati</taxon>
        <taxon>Pseudomonadota</taxon>
        <taxon>Alphaproteobacteria</taxon>
        <taxon>Sphingomonadales</taxon>
        <taxon>Sphingomonadaceae</taxon>
        <taxon>Novosphingobium</taxon>
    </lineage>
</organism>
<evidence type="ECO:0000313" key="5">
    <source>
        <dbReference type="Proteomes" id="UP000009134"/>
    </source>
</evidence>
<dbReference type="EMBL" id="CP000248">
    <property type="protein sequence ID" value="ABD25199.1"/>
    <property type="molecule type" value="Genomic_DNA"/>
</dbReference>
<dbReference type="Proteomes" id="UP000009134">
    <property type="component" value="Chromosome"/>
</dbReference>
<proteinExistence type="predicted"/>
<gene>
    <name evidence="4" type="ordered locus">Saro_0752</name>
</gene>
<dbReference type="STRING" id="279238.Saro_0752"/>
<dbReference type="KEGG" id="nar:Saro_0752"/>
<feature type="domain" description="Glycosyltransferase subfamily 4-like N-terminal" evidence="3">
    <location>
        <begin position="17"/>
        <end position="215"/>
    </location>
</feature>
<dbReference type="DNASU" id="3918576"/>
<name>Q2GAC4_NOVAD</name>
<accession>Q2GAC4</accession>
<dbReference type="Pfam" id="PF00534">
    <property type="entry name" value="Glycos_transf_1"/>
    <property type="match status" value="1"/>
</dbReference>
<dbReference type="PANTHER" id="PTHR46401:SF2">
    <property type="entry name" value="GLYCOSYLTRANSFERASE WBBK-RELATED"/>
    <property type="match status" value="1"/>
</dbReference>
<dbReference type="InterPro" id="IPR001296">
    <property type="entry name" value="Glyco_trans_1"/>
</dbReference>
<feature type="domain" description="Glycosyl transferase family 1" evidence="2">
    <location>
        <begin position="247"/>
        <end position="402"/>
    </location>
</feature>
<evidence type="ECO:0000259" key="2">
    <source>
        <dbReference type="Pfam" id="PF00534"/>
    </source>
</evidence>
<dbReference type="CDD" id="cd03809">
    <property type="entry name" value="GT4_MtfB-like"/>
    <property type="match status" value="1"/>
</dbReference>
<dbReference type="Gene3D" id="3.40.50.2000">
    <property type="entry name" value="Glycogen Phosphorylase B"/>
    <property type="match status" value="2"/>
</dbReference>
<dbReference type="HOGENOM" id="CLU_009583_27_6_5"/>
<dbReference type="GO" id="GO:0009103">
    <property type="term" value="P:lipopolysaccharide biosynthetic process"/>
    <property type="evidence" value="ECO:0007669"/>
    <property type="project" value="TreeGrafter"/>
</dbReference>
<keyword evidence="5" id="KW-1185">Reference proteome</keyword>
<evidence type="ECO:0000259" key="3">
    <source>
        <dbReference type="Pfam" id="PF13439"/>
    </source>
</evidence>
<keyword evidence="1 4" id="KW-0808">Transferase</keyword>
<evidence type="ECO:0000313" key="4">
    <source>
        <dbReference type="EMBL" id="ABD25199.1"/>
    </source>
</evidence>